<sequence>MRLLLLVLLSHLSTLISGRRPLWPPASYFEPDDLRSDDISKRASALDYPVNGESDAMAAGRLKYALREIARRGDANVYFSSWRPHSRFGRR</sequence>
<evidence type="ECO:0000313" key="4">
    <source>
        <dbReference type="WBParaSite" id="SSLN_0001949701-mRNA-1"/>
    </source>
</evidence>
<dbReference type="OrthoDB" id="6271204at2759"/>
<reference evidence="4" key="1">
    <citation type="submission" date="2016-06" db="UniProtKB">
        <authorList>
            <consortium name="WormBaseParasite"/>
        </authorList>
    </citation>
    <scope>IDENTIFICATION</scope>
</reference>
<gene>
    <name evidence="2" type="ORF">SSLN_LOCUS18783</name>
</gene>
<feature type="chain" id="PRO_5043141637" evidence="1">
    <location>
        <begin position="19"/>
        <end position="91"/>
    </location>
</feature>
<accession>A0A183TQN5</accession>
<organism evidence="4">
    <name type="scientific">Schistocephalus solidus</name>
    <name type="common">Tapeworm</name>
    <dbReference type="NCBI Taxonomy" id="70667"/>
    <lineage>
        <taxon>Eukaryota</taxon>
        <taxon>Metazoa</taxon>
        <taxon>Spiralia</taxon>
        <taxon>Lophotrochozoa</taxon>
        <taxon>Platyhelminthes</taxon>
        <taxon>Cestoda</taxon>
        <taxon>Eucestoda</taxon>
        <taxon>Diphyllobothriidea</taxon>
        <taxon>Diphyllobothriidae</taxon>
        <taxon>Schistocephalus</taxon>
    </lineage>
</organism>
<keyword evidence="3" id="KW-1185">Reference proteome</keyword>
<name>A0A183TQN5_SCHSO</name>
<dbReference type="EMBL" id="UYSU01045302">
    <property type="protein sequence ID" value="VDM05169.1"/>
    <property type="molecule type" value="Genomic_DNA"/>
</dbReference>
<dbReference type="Proteomes" id="UP000275846">
    <property type="component" value="Unassembled WGS sequence"/>
</dbReference>
<dbReference type="AlphaFoldDB" id="A0A183TQN5"/>
<keyword evidence="1" id="KW-0732">Signal</keyword>
<evidence type="ECO:0000313" key="2">
    <source>
        <dbReference type="EMBL" id="VDM05169.1"/>
    </source>
</evidence>
<reference evidence="2 3" key="2">
    <citation type="submission" date="2018-11" db="EMBL/GenBank/DDBJ databases">
        <authorList>
            <consortium name="Pathogen Informatics"/>
        </authorList>
    </citation>
    <scope>NUCLEOTIDE SEQUENCE [LARGE SCALE GENOMIC DNA]</scope>
    <source>
        <strain evidence="2 3">NST_G2</strain>
    </source>
</reference>
<proteinExistence type="predicted"/>
<protein>
    <submittedName>
        <fullName evidence="4">Secreted RxLR effector peptide protein</fullName>
    </submittedName>
</protein>
<evidence type="ECO:0000256" key="1">
    <source>
        <dbReference type="SAM" id="SignalP"/>
    </source>
</evidence>
<evidence type="ECO:0000313" key="3">
    <source>
        <dbReference type="Proteomes" id="UP000275846"/>
    </source>
</evidence>
<feature type="signal peptide" evidence="1">
    <location>
        <begin position="1"/>
        <end position="18"/>
    </location>
</feature>
<dbReference type="WBParaSite" id="SSLN_0001949701-mRNA-1">
    <property type="protein sequence ID" value="SSLN_0001949701-mRNA-1"/>
    <property type="gene ID" value="SSLN_0001949701"/>
</dbReference>